<keyword evidence="2" id="KW-1185">Reference proteome</keyword>
<accession>A0A2J7ZVF1</accession>
<comment type="caution">
    <text evidence="1">The sequence shown here is derived from an EMBL/GenBank/DDBJ whole genome shotgun (WGS) entry which is preliminary data.</text>
</comment>
<evidence type="ECO:0000313" key="1">
    <source>
        <dbReference type="EMBL" id="PNH04253.1"/>
    </source>
</evidence>
<evidence type="ECO:0000313" key="2">
    <source>
        <dbReference type="Proteomes" id="UP000236333"/>
    </source>
</evidence>
<protein>
    <recommendedName>
        <fullName evidence="3">DUF4219 domain-containing protein</fullName>
    </recommendedName>
</protein>
<gene>
    <name evidence="1" type="ORF">TSOC_009605</name>
</gene>
<sequence>MAPLGAGNYPSWAASAQARLQSKGLWSAVAAPITDAGRAADEKARGMLVLMAGDDHANEMINEQTAVEVWSKLEQKYVLKTMARQIALEEEIGQLRMDEGEPIQKYFDRGLGLERSLKLAGVSLRPGLRQVGQVRDFITMKSKRLKMQDKENSSQYSVI</sequence>
<dbReference type="Pfam" id="PF14223">
    <property type="entry name" value="Retrotran_gag_2"/>
    <property type="match status" value="1"/>
</dbReference>
<dbReference type="OrthoDB" id="1306283at2759"/>
<name>A0A2J7ZVF1_9CHLO</name>
<organism evidence="1 2">
    <name type="scientific">Tetrabaena socialis</name>
    <dbReference type="NCBI Taxonomy" id="47790"/>
    <lineage>
        <taxon>Eukaryota</taxon>
        <taxon>Viridiplantae</taxon>
        <taxon>Chlorophyta</taxon>
        <taxon>core chlorophytes</taxon>
        <taxon>Chlorophyceae</taxon>
        <taxon>CS clade</taxon>
        <taxon>Chlamydomonadales</taxon>
        <taxon>Tetrabaenaceae</taxon>
        <taxon>Tetrabaena</taxon>
    </lineage>
</organism>
<evidence type="ECO:0008006" key="3">
    <source>
        <dbReference type="Google" id="ProtNLM"/>
    </source>
</evidence>
<proteinExistence type="predicted"/>
<dbReference type="Proteomes" id="UP000236333">
    <property type="component" value="Unassembled WGS sequence"/>
</dbReference>
<dbReference type="AlphaFoldDB" id="A0A2J7ZVF1"/>
<dbReference type="EMBL" id="PGGS01000407">
    <property type="protein sequence ID" value="PNH04253.1"/>
    <property type="molecule type" value="Genomic_DNA"/>
</dbReference>
<reference evidence="1 2" key="1">
    <citation type="journal article" date="2017" name="Mol. Biol. Evol.">
        <title>The 4-celled Tetrabaena socialis nuclear genome reveals the essential components for genetic control of cell number at the origin of multicellularity in the volvocine lineage.</title>
        <authorList>
            <person name="Featherston J."/>
            <person name="Arakaki Y."/>
            <person name="Hanschen E.R."/>
            <person name="Ferris P.J."/>
            <person name="Michod R.E."/>
            <person name="Olson B.J.S.C."/>
            <person name="Nozaki H."/>
            <person name="Durand P.M."/>
        </authorList>
    </citation>
    <scope>NUCLEOTIDE SEQUENCE [LARGE SCALE GENOMIC DNA]</scope>
    <source>
        <strain evidence="1 2">NIES-571</strain>
    </source>
</reference>